<dbReference type="EMBL" id="JAATJS010000003">
    <property type="protein sequence ID" value="NIX76999.1"/>
    <property type="molecule type" value="Genomic_DNA"/>
</dbReference>
<reference evidence="3 4" key="1">
    <citation type="submission" date="2020-03" db="EMBL/GenBank/DDBJ databases">
        <title>The genome sequence of Microvirga sp. c23x22.</title>
        <authorList>
            <person name="Zhang X."/>
        </authorList>
    </citation>
    <scope>NUCLEOTIDE SEQUENCE [LARGE SCALE GENOMIC DNA]</scope>
    <source>
        <strain evidence="4">c23x22</strain>
    </source>
</reference>
<dbReference type="Proteomes" id="UP000707352">
    <property type="component" value="Unassembled WGS sequence"/>
</dbReference>
<dbReference type="InterPro" id="IPR001437">
    <property type="entry name" value="Tscrpt_elong_fac_GreA/B_C"/>
</dbReference>
<dbReference type="Gene3D" id="3.10.50.30">
    <property type="entry name" value="Transcription elongation factor, GreA/GreB, C-terminal domain"/>
    <property type="match status" value="1"/>
</dbReference>
<name>A0ABX0VCW0_9HYPH</name>
<dbReference type="NCBIfam" id="NF004396">
    <property type="entry name" value="PRK05753.1"/>
    <property type="match status" value="1"/>
</dbReference>
<dbReference type="PANTHER" id="PTHR30437">
    <property type="entry name" value="TRANSCRIPTION ELONGATION FACTOR GREA"/>
    <property type="match status" value="1"/>
</dbReference>
<dbReference type="Pfam" id="PF01272">
    <property type="entry name" value="GreA_GreB"/>
    <property type="match status" value="1"/>
</dbReference>
<gene>
    <name evidence="3" type="primary">rnk</name>
    <name evidence="3" type="ORF">HB375_10285</name>
</gene>
<dbReference type="Gene3D" id="1.10.286.20">
    <property type="match status" value="1"/>
</dbReference>
<accession>A0ABX0VCW0</accession>
<evidence type="ECO:0000313" key="4">
    <source>
        <dbReference type="Proteomes" id="UP000707352"/>
    </source>
</evidence>
<dbReference type="InterPro" id="IPR036953">
    <property type="entry name" value="GreA/GreB_C_sf"/>
</dbReference>
<evidence type="ECO:0000259" key="1">
    <source>
        <dbReference type="Pfam" id="PF01272"/>
    </source>
</evidence>
<evidence type="ECO:0000259" key="2">
    <source>
        <dbReference type="Pfam" id="PF14760"/>
    </source>
</evidence>
<proteinExistence type="predicted"/>
<dbReference type="InterPro" id="IPR029462">
    <property type="entry name" value="Rnk_N"/>
</dbReference>
<dbReference type="GO" id="GO:0016301">
    <property type="term" value="F:kinase activity"/>
    <property type="evidence" value="ECO:0007669"/>
    <property type="project" value="UniProtKB-KW"/>
</dbReference>
<dbReference type="RefSeq" id="WP_167672895.1">
    <property type="nucleotide sequence ID" value="NZ_JAATJS010000003.1"/>
</dbReference>
<keyword evidence="3" id="KW-0418">Kinase</keyword>
<sequence length="138" mass="15371">MTNVFTKPISNRKPKIVLTEDDYARLSRLADAATERMPEVADYLATELDRAKIVPSSRIPSKLVTMGTTLTFRDEQTGRTERVTLVFPEEANIAEKRISVMTPIGAALIGLSEGQSISWPTRTGEIHRLEVLSVEEAR</sequence>
<dbReference type="InterPro" id="IPR023459">
    <property type="entry name" value="Tscrpt_elong_fac_GreA/B_fam"/>
</dbReference>
<feature type="domain" description="Transcription elongation factor GreA/GreB C-terminal" evidence="1">
    <location>
        <begin position="61"/>
        <end position="135"/>
    </location>
</feature>
<evidence type="ECO:0000313" key="3">
    <source>
        <dbReference type="EMBL" id="NIX76999.1"/>
    </source>
</evidence>
<dbReference type="PIRSF" id="PIRSF006092">
    <property type="entry name" value="GreA_GreB"/>
    <property type="match status" value="1"/>
</dbReference>
<organism evidence="3 4">
    <name type="scientific">Microvirga terricola</name>
    <dbReference type="NCBI Taxonomy" id="2719797"/>
    <lineage>
        <taxon>Bacteria</taxon>
        <taxon>Pseudomonadati</taxon>
        <taxon>Pseudomonadota</taxon>
        <taxon>Alphaproteobacteria</taxon>
        <taxon>Hyphomicrobiales</taxon>
        <taxon>Methylobacteriaceae</taxon>
        <taxon>Microvirga</taxon>
    </lineage>
</organism>
<dbReference type="SUPFAM" id="SSF54534">
    <property type="entry name" value="FKBP-like"/>
    <property type="match status" value="1"/>
</dbReference>
<comment type="caution">
    <text evidence="3">The sequence shown here is derived from an EMBL/GenBank/DDBJ whole genome shotgun (WGS) entry which is preliminary data.</text>
</comment>
<keyword evidence="4" id="KW-1185">Reference proteome</keyword>
<dbReference type="PANTHER" id="PTHR30437:SF5">
    <property type="entry name" value="REGULATOR OF NUCLEOSIDE DIPHOSPHATE KINASE"/>
    <property type="match status" value="1"/>
</dbReference>
<dbReference type="Pfam" id="PF14760">
    <property type="entry name" value="Rnk_N"/>
    <property type="match status" value="1"/>
</dbReference>
<protein>
    <submittedName>
        <fullName evidence="3">Nucleoside diphosphate kinase regulator</fullName>
    </submittedName>
</protein>
<keyword evidence="3" id="KW-0808">Transferase</keyword>
<feature type="domain" description="Regulator of nucleoside diphosphate kinase N-terminal" evidence="2">
    <location>
        <begin position="14"/>
        <end position="54"/>
    </location>
</feature>